<evidence type="ECO:0000259" key="1">
    <source>
        <dbReference type="Pfam" id="PF06722"/>
    </source>
</evidence>
<sequence length="379" mass="41293">MLALGTALARRGHDVTMETWSRWREHVEAAGMRFVPAPEYPVFPTQERPMTMYEAVVRAVSETRPAVAAARPHAVVADILTLAPALAGELENVPVATLVPHVHPAPPPGAPPYSFGARWPRTALGRRMWRQLDPLVEKGLRYGQRELNETRAQLGLAPVERVHGGLSDRLCLVATYPQLEYPRAWPAHTHVVGPLLWEPPTADVEPPPGEQPLVLVAPSTAQDRDHRLLRAALAGLGDLPIRVLATWNRRPLPEPVPVPANTRLVEWVSYSRTMPRCALVLCHVGHGTMVRALASGAAVVACPVAGDMGENAARLDWAGAGVRLPWRFTTPLGVRLAVQRALGDPALTRHAAELAAWSRAHDAAERAADLVEQLARGER</sequence>
<keyword evidence="3" id="KW-1185">Reference proteome</keyword>
<dbReference type="EMBL" id="CP001854">
    <property type="protein sequence ID" value="ADB51533.1"/>
    <property type="molecule type" value="Genomic_DNA"/>
</dbReference>
<dbReference type="Pfam" id="PF06722">
    <property type="entry name" value="EryCIII-like_C"/>
    <property type="match status" value="1"/>
</dbReference>
<keyword evidence="2" id="KW-0808">Transferase</keyword>
<protein>
    <submittedName>
        <fullName evidence="2">Glycosyl transferase-like UDP-glucuronosyltransferase</fullName>
    </submittedName>
</protein>
<dbReference type="InterPro" id="IPR010610">
    <property type="entry name" value="EryCIII-like_C"/>
</dbReference>
<reference evidence="3" key="2">
    <citation type="submission" date="2010-01" db="EMBL/GenBank/DDBJ databases">
        <title>The complete genome of Conexibacter woesei DSM 14684.</title>
        <authorList>
            <consortium name="US DOE Joint Genome Institute (JGI-PGF)"/>
            <person name="Lucas S."/>
            <person name="Copeland A."/>
            <person name="Lapidus A."/>
            <person name="Glavina del Rio T."/>
            <person name="Dalin E."/>
            <person name="Tice H."/>
            <person name="Bruce D."/>
            <person name="Goodwin L."/>
            <person name="Pitluck S."/>
            <person name="Kyrpides N."/>
            <person name="Mavromatis K."/>
            <person name="Ivanova N."/>
            <person name="Mikhailova N."/>
            <person name="Chertkov O."/>
            <person name="Brettin T."/>
            <person name="Detter J.C."/>
            <person name="Han C."/>
            <person name="Larimer F."/>
            <person name="Land M."/>
            <person name="Hauser L."/>
            <person name="Markowitz V."/>
            <person name="Cheng J.-F."/>
            <person name="Hugenholtz P."/>
            <person name="Woyke T."/>
            <person name="Wu D."/>
            <person name="Pukall R."/>
            <person name="Steenblock K."/>
            <person name="Schneider S."/>
            <person name="Klenk H.-P."/>
            <person name="Eisen J.A."/>
        </authorList>
    </citation>
    <scope>NUCLEOTIDE SEQUENCE [LARGE SCALE GENOMIC DNA]</scope>
    <source>
        <strain evidence="3">DSM 14684 / CIP 108061 / JCM 11494 / NBRC 100937 / ID131577</strain>
    </source>
</reference>
<dbReference type="CAZy" id="GT1">
    <property type="family name" value="Glycosyltransferase Family 1"/>
</dbReference>
<dbReference type="SUPFAM" id="SSF53756">
    <property type="entry name" value="UDP-Glycosyltransferase/glycogen phosphorylase"/>
    <property type="match status" value="1"/>
</dbReference>
<evidence type="ECO:0000313" key="3">
    <source>
        <dbReference type="Proteomes" id="UP000008229"/>
    </source>
</evidence>
<dbReference type="Gene3D" id="3.40.50.2000">
    <property type="entry name" value="Glycogen Phosphorylase B"/>
    <property type="match status" value="2"/>
</dbReference>
<dbReference type="AlphaFoldDB" id="D3FD21"/>
<dbReference type="CDD" id="cd03784">
    <property type="entry name" value="GT1_Gtf-like"/>
    <property type="match status" value="1"/>
</dbReference>
<dbReference type="RefSeq" id="WP_012934584.1">
    <property type="nucleotide sequence ID" value="NC_013739.1"/>
</dbReference>
<name>D3FD21_CONWI</name>
<reference evidence="2 3" key="1">
    <citation type="journal article" date="2010" name="Stand. Genomic Sci.">
        <title>Complete genome sequence of Conexibacter woesei type strain (ID131577).</title>
        <authorList>
            <person name="Pukall R."/>
            <person name="Lapidus A."/>
            <person name="Glavina Del Rio T."/>
            <person name="Copeland A."/>
            <person name="Tice H."/>
            <person name="Cheng J.-F."/>
            <person name="Lucas S."/>
            <person name="Chen F."/>
            <person name="Nolan M."/>
            <person name="Bruce D."/>
            <person name="Goodwin L."/>
            <person name="Pitluck S."/>
            <person name="Mavromatis K."/>
            <person name="Ivanova N."/>
            <person name="Ovchinnikova G."/>
            <person name="Pati A."/>
            <person name="Chen A."/>
            <person name="Palaniappan K."/>
            <person name="Land M."/>
            <person name="Hauser L."/>
            <person name="Chang Y.-J."/>
            <person name="Jeffries C.D."/>
            <person name="Chain P."/>
            <person name="Meincke L."/>
            <person name="Sims D."/>
            <person name="Brettin T."/>
            <person name="Detter J.C."/>
            <person name="Rohde M."/>
            <person name="Goeker M."/>
            <person name="Bristow J."/>
            <person name="Eisen J.A."/>
            <person name="Markowitz V."/>
            <person name="Kyrpides N.C."/>
            <person name="Klenk H.-P."/>
            <person name="Hugenholtz P."/>
        </authorList>
    </citation>
    <scope>NUCLEOTIDE SEQUENCE [LARGE SCALE GENOMIC DNA]</scope>
    <source>
        <strain evidence="3">DSM 14684 / CIP 108061 / JCM 11494 / NBRC 100937 / ID131577</strain>
    </source>
</reference>
<dbReference type="InterPro" id="IPR050426">
    <property type="entry name" value="Glycosyltransferase_28"/>
</dbReference>
<dbReference type="GO" id="GO:0008194">
    <property type="term" value="F:UDP-glycosyltransferase activity"/>
    <property type="evidence" value="ECO:0007669"/>
    <property type="project" value="InterPro"/>
</dbReference>
<gene>
    <name evidence="2" type="ordered locus">Cwoe_3114</name>
</gene>
<dbReference type="STRING" id="469383.Cwoe_3114"/>
<proteinExistence type="predicted"/>
<feature type="domain" description="Erythromycin biosynthesis protein CIII-like C-terminal" evidence="1">
    <location>
        <begin position="232"/>
        <end position="360"/>
    </location>
</feature>
<dbReference type="GO" id="GO:0016758">
    <property type="term" value="F:hexosyltransferase activity"/>
    <property type="evidence" value="ECO:0007669"/>
    <property type="project" value="UniProtKB-ARBA"/>
</dbReference>
<dbReference type="Proteomes" id="UP000008229">
    <property type="component" value="Chromosome"/>
</dbReference>
<dbReference type="InterPro" id="IPR002213">
    <property type="entry name" value="UDP_glucos_trans"/>
</dbReference>
<accession>D3FD21</accession>
<evidence type="ECO:0000313" key="2">
    <source>
        <dbReference type="EMBL" id="ADB51533.1"/>
    </source>
</evidence>
<dbReference type="PANTHER" id="PTHR48050:SF13">
    <property type="entry name" value="STEROL 3-BETA-GLUCOSYLTRANSFERASE UGT80A2"/>
    <property type="match status" value="1"/>
</dbReference>
<dbReference type="HOGENOM" id="CLU_717250_0_0_11"/>
<dbReference type="PANTHER" id="PTHR48050">
    <property type="entry name" value="STEROL 3-BETA-GLUCOSYLTRANSFERASE"/>
    <property type="match status" value="1"/>
</dbReference>
<dbReference type="KEGG" id="cwo:Cwoe_3114"/>
<dbReference type="GO" id="GO:0017000">
    <property type="term" value="P:antibiotic biosynthetic process"/>
    <property type="evidence" value="ECO:0007669"/>
    <property type="project" value="UniProtKB-ARBA"/>
</dbReference>
<dbReference type="eggNOG" id="COG1819">
    <property type="taxonomic scope" value="Bacteria"/>
</dbReference>
<organism evidence="2 3">
    <name type="scientific">Conexibacter woesei (strain DSM 14684 / CCUG 47730 / CIP 108061 / JCM 11494 / NBRC 100937 / ID131577)</name>
    <dbReference type="NCBI Taxonomy" id="469383"/>
    <lineage>
        <taxon>Bacteria</taxon>
        <taxon>Bacillati</taxon>
        <taxon>Actinomycetota</taxon>
        <taxon>Thermoleophilia</taxon>
        <taxon>Solirubrobacterales</taxon>
        <taxon>Conexibacteraceae</taxon>
        <taxon>Conexibacter</taxon>
    </lineage>
</organism>